<comment type="caution">
    <text evidence="3">The sequence shown here is derived from an EMBL/GenBank/DDBJ whole genome shotgun (WGS) entry which is preliminary data.</text>
</comment>
<dbReference type="AlphaFoldDB" id="A0A9Q0HKZ4"/>
<organism evidence="3 4">
    <name type="scientific">Rhynchospora breviuscula</name>
    <dbReference type="NCBI Taxonomy" id="2022672"/>
    <lineage>
        <taxon>Eukaryota</taxon>
        <taxon>Viridiplantae</taxon>
        <taxon>Streptophyta</taxon>
        <taxon>Embryophyta</taxon>
        <taxon>Tracheophyta</taxon>
        <taxon>Spermatophyta</taxon>
        <taxon>Magnoliopsida</taxon>
        <taxon>Liliopsida</taxon>
        <taxon>Poales</taxon>
        <taxon>Cyperaceae</taxon>
        <taxon>Cyperoideae</taxon>
        <taxon>Rhynchosporeae</taxon>
        <taxon>Rhynchospora</taxon>
    </lineage>
</organism>
<keyword evidence="2" id="KW-0378">Hydrolase</keyword>
<evidence type="ECO:0000313" key="4">
    <source>
        <dbReference type="Proteomes" id="UP001151287"/>
    </source>
</evidence>
<reference evidence="3" key="1">
    <citation type="journal article" date="2022" name="Cell">
        <title>Repeat-based holocentromeres influence genome architecture and karyotype evolution.</title>
        <authorList>
            <person name="Hofstatter P.G."/>
            <person name="Thangavel G."/>
            <person name="Lux T."/>
            <person name="Neumann P."/>
            <person name="Vondrak T."/>
            <person name="Novak P."/>
            <person name="Zhang M."/>
            <person name="Costa L."/>
            <person name="Castellani M."/>
            <person name="Scott A."/>
            <person name="Toegelov H."/>
            <person name="Fuchs J."/>
            <person name="Mata-Sucre Y."/>
            <person name="Dias Y."/>
            <person name="Vanzela A.L.L."/>
            <person name="Huettel B."/>
            <person name="Almeida C.C.S."/>
            <person name="Simkova H."/>
            <person name="Souza G."/>
            <person name="Pedrosa-Harand A."/>
            <person name="Macas J."/>
            <person name="Mayer K.F.X."/>
            <person name="Houben A."/>
            <person name="Marques A."/>
        </authorList>
    </citation>
    <scope>NUCLEOTIDE SEQUENCE</scope>
    <source>
        <strain evidence="3">RhyBre1mFocal</strain>
    </source>
</reference>
<dbReference type="EMBL" id="JAMQYH010000004">
    <property type="protein sequence ID" value="KAJ1689623.1"/>
    <property type="molecule type" value="Genomic_DNA"/>
</dbReference>
<keyword evidence="1" id="KW-0540">Nuclease</keyword>
<dbReference type="InterPro" id="IPR012337">
    <property type="entry name" value="RNaseH-like_sf"/>
</dbReference>
<protein>
    <submittedName>
        <fullName evidence="3">Uncharacterized protein</fullName>
    </submittedName>
</protein>
<dbReference type="InterPro" id="IPR051132">
    <property type="entry name" value="3-5_Exonuclease_domain"/>
</dbReference>
<dbReference type="OrthoDB" id="613502at2759"/>
<proteinExistence type="predicted"/>
<dbReference type="InterPro" id="IPR036397">
    <property type="entry name" value="RNaseH_sf"/>
</dbReference>
<dbReference type="Gene3D" id="3.30.420.10">
    <property type="entry name" value="Ribonuclease H-like superfamily/Ribonuclease H"/>
    <property type="match status" value="1"/>
</dbReference>
<evidence type="ECO:0000256" key="2">
    <source>
        <dbReference type="ARBA" id="ARBA00022801"/>
    </source>
</evidence>
<dbReference type="GO" id="GO:0003676">
    <property type="term" value="F:nucleic acid binding"/>
    <property type="evidence" value="ECO:0007669"/>
    <property type="project" value="InterPro"/>
</dbReference>
<sequence>MGIFLHPTDGTHVVSGWNGEFRFRVKTTVTAEPFVASCWIDDILRIHGHRIDGLIVSLGIECRPFIAHGRPGVVPASLLHVCVDDRCLVFQLLYCSYIPDKLSDFLSDDRIRLVGVEINNHVQKLEEEYPLMVRGPTVDLRELAAEKWDLRLARLSTLYDLVAVYWPEMNLSNSTLRYSDWGRLELELEQIEYVTIKSFSQYQVGRRLLSDNF</sequence>
<dbReference type="PANTHER" id="PTHR13620:SF121">
    <property type="entry name" value="EMB|CAB82946.1-RELATED"/>
    <property type="match status" value="1"/>
</dbReference>
<dbReference type="GO" id="GO:0008408">
    <property type="term" value="F:3'-5' exonuclease activity"/>
    <property type="evidence" value="ECO:0007669"/>
    <property type="project" value="TreeGrafter"/>
</dbReference>
<evidence type="ECO:0000256" key="1">
    <source>
        <dbReference type="ARBA" id="ARBA00022722"/>
    </source>
</evidence>
<dbReference type="Proteomes" id="UP001151287">
    <property type="component" value="Unassembled WGS sequence"/>
</dbReference>
<name>A0A9Q0HKZ4_9POAL</name>
<evidence type="ECO:0000313" key="3">
    <source>
        <dbReference type="EMBL" id="KAJ1689623.1"/>
    </source>
</evidence>
<gene>
    <name evidence="3" type="ORF">LUZ63_013778</name>
</gene>
<dbReference type="GO" id="GO:0005634">
    <property type="term" value="C:nucleus"/>
    <property type="evidence" value="ECO:0007669"/>
    <property type="project" value="TreeGrafter"/>
</dbReference>
<dbReference type="PANTHER" id="PTHR13620">
    <property type="entry name" value="3-5 EXONUCLEASE"/>
    <property type="match status" value="1"/>
</dbReference>
<keyword evidence="4" id="KW-1185">Reference proteome</keyword>
<dbReference type="GO" id="GO:0005737">
    <property type="term" value="C:cytoplasm"/>
    <property type="evidence" value="ECO:0007669"/>
    <property type="project" value="TreeGrafter"/>
</dbReference>
<dbReference type="SUPFAM" id="SSF53098">
    <property type="entry name" value="Ribonuclease H-like"/>
    <property type="match status" value="1"/>
</dbReference>
<accession>A0A9Q0HKZ4</accession>